<feature type="domain" description="O-antigen ligase-related" evidence="6">
    <location>
        <begin position="218"/>
        <end position="424"/>
    </location>
</feature>
<feature type="transmembrane region" description="Helical" evidence="5">
    <location>
        <begin position="216"/>
        <end position="248"/>
    </location>
</feature>
<evidence type="ECO:0000256" key="4">
    <source>
        <dbReference type="ARBA" id="ARBA00023136"/>
    </source>
</evidence>
<dbReference type="Proteomes" id="UP000034045">
    <property type="component" value="Unassembled WGS sequence"/>
</dbReference>
<organism evidence="7 8">
    <name type="scientific">Candidatus Roizmanbacteria bacterium GW2011_GWA2_33_33</name>
    <dbReference type="NCBI Taxonomy" id="1618476"/>
    <lineage>
        <taxon>Bacteria</taxon>
        <taxon>Candidatus Roizmaniibacteriota</taxon>
    </lineage>
</organism>
<feature type="transmembrane region" description="Helical" evidence="5">
    <location>
        <begin position="192"/>
        <end position="209"/>
    </location>
</feature>
<feature type="transmembrane region" description="Helical" evidence="5">
    <location>
        <begin position="447"/>
        <end position="466"/>
    </location>
</feature>
<evidence type="ECO:0000256" key="1">
    <source>
        <dbReference type="ARBA" id="ARBA00004141"/>
    </source>
</evidence>
<evidence type="ECO:0000313" key="8">
    <source>
        <dbReference type="Proteomes" id="UP000034045"/>
    </source>
</evidence>
<reference evidence="7 8" key="1">
    <citation type="journal article" date="2015" name="Nature">
        <title>rRNA introns, odd ribosomes, and small enigmatic genomes across a large radiation of phyla.</title>
        <authorList>
            <person name="Brown C.T."/>
            <person name="Hug L.A."/>
            <person name="Thomas B.C."/>
            <person name="Sharon I."/>
            <person name="Castelle C.J."/>
            <person name="Singh A."/>
            <person name="Wilkins M.J."/>
            <person name="Williams K.H."/>
            <person name="Banfield J.F."/>
        </authorList>
    </citation>
    <scope>NUCLEOTIDE SEQUENCE [LARGE SCALE GENOMIC DNA]</scope>
</reference>
<dbReference type="InterPro" id="IPR007016">
    <property type="entry name" value="O-antigen_ligase-rel_domated"/>
</dbReference>
<dbReference type="InterPro" id="IPR051533">
    <property type="entry name" value="WaaL-like"/>
</dbReference>
<evidence type="ECO:0000256" key="2">
    <source>
        <dbReference type="ARBA" id="ARBA00022692"/>
    </source>
</evidence>
<comment type="caution">
    <text evidence="7">The sequence shown here is derived from an EMBL/GenBank/DDBJ whole genome shotgun (WGS) entry which is preliminary data.</text>
</comment>
<feature type="transmembrane region" description="Helical" evidence="5">
    <location>
        <begin position="132"/>
        <end position="151"/>
    </location>
</feature>
<dbReference type="EMBL" id="LBPD01000002">
    <property type="protein sequence ID" value="KKP52909.1"/>
    <property type="molecule type" value="Genomic_DNA"/>
</dbReference>
<gene>
    <name evidence="7" type="ORF">UR42_C0002G0020</name>
</gene>
<feature type="transmembrane region" description="Helical" evidence="5">
    <location>
        <begin position="254"/>
        <end position="273"/>
    </location>
</feature>
<feature type="transmembrane region" description="Helical" evidence="5">
    <location>
        <begin position="473"/>
        <end position="491"/>
    </location>
</feature>
<evidence type="ECO:0000313" key="7">
    <source>
        <dbReference type="EMBL" id="KKP52909.1"/>
    </source>
</evidence>
<dbReference type="AlphaFoldDB" id="A0A0G0A7Y4"/>
<feature type="transmembrane region" description="Helical" evidence="5">
    <location>
        <begin position="415"/>
        <end position="435"/>
    </location>
</feature>
<evidence type="ECO:0000256" key="5">
    <source>
        <dbReference type="SAM" id="Phobius"/>
    </source>
</evidence>
<protein>
    <recommendedName>
        <fullName evidence="6">O-antigen ligase-related domain-containing protein</fullName>
    </recommendedName>
</protein>
<feature type="transmembrane region" description="Helical" evidence="5">
    <location>
        <begin position="43"/>
        <end position="62"/>
    </location>
</feature>
<proteinExistence type="predicted"/>
<dbReference type="PANTHER" id="PTHR37422:SF13">
    <property type="entry name" value="LIPOPOLYSACCHARIDE BIOSYNTHESIS PROTEIN PA4999-RELATED"/>
    <property type="match status" value="1"/>
</dbReference>
<keyword evidence="3 5" id="KW-1133">Transmembrane helix</keyword>
<dbReference type="Pfam" id="PF04932">
    <property type="entry name" value="Wzy_C"/>
    <property type="match status" value="1"/>
</dbReference>
<keyword evidence="2 5" id="KW-0812">Transmembrane</keyword>
<dbReference type="GO" id="GO:0016020">
    <property type="term" value="C:membrane"/>
    <property type="evidence" value="ECO:0007669"/>
    <property type="project" value="UniProtKB-SubCell"/>
</dbReference>
<dbReference type="PANTHER" id="PTHR37422">
    <property type="entry name" value="TEICHURONIC ACID BIOSYNTHESIS PROTEIN TUAE"/>
    <property type="match status" value="1"/>
</dbReference>
<comment type="subcellular location">
    <subcellularLocation>
        <location evidence="1">Membrane</location>
        <topology evidence="1">Multi-pass membrane protein</topology>
    </subcellularLocation>
</comment>
<name>A0A0G0A7Y4_9BACT</name>
<evidence type="ECO:0000259" key="6">
    <source>
        <dbReference type="Pfam" id="PF04932"/>
    </source>
</evidence>
<evidence type="ECO:0000256" key="3">
    <source>
        <dbReference type="ARBA" id="ARBA00022989"/>
    </source>
</evidence>
<feature type="transmembrane region" description="Helical" evidence="5">
    <location>
        <begin position="74"/>
        <end position="94"/>
    </location>
</feature>
<keyword evidence="4 5" id="KW-0472">Membrane</keyword>
<feature type="transmembrane region" description="Helical" evidence="5">
    <location>
        <begin position="14"/>
        <end position="31"/>
    </location>
</feature>
<accession>A0A0G0A7Y4</accession>
<sequence>MKKLSNWLKQLDENLVKILLIGFIFFVPLWPKLPFKMVNYTYVAIRFDDIYLAILVFIFLIQLLRKKVFLNKKFILPFVIFLSAIFISFFWNSYVSKNIEFPHLGLLHSLRRVEYMIMFFIASSVIKTKKNFWQVISYFFISVLLVVLYGLGQKFLNFPAVQTMNPEYAKGYVLYLTSDARISSTFGGHYDLAIYLVMAIPIILSFYLAKIKKFYLYLFIGALLILLYTSSRSSFIAYFVATIAFLLFIRKFKFLIFVLILTAGLMFTTGEITKRFLKTFQVRRILVDDRTGAVYIGQTITTKELPAGSFYVKLKNQSKGDNLDKFRNQIVREKVREATLSGEISFSEEEKYIATLSANLKPIDTVVSDISMATRFQIEWPRAINAFKKNPLLGTGPSSLTEATDGDYFRWLGEFGLLGTITFLNILFLILKTIWVGVKKLSFNEKLIGYGFIFGFLALFINASYIDAFEASKVAYTFWTLAGLYIGYYSLNTKTNLNKS</sequence>